<dbReference type="InterPro" id="IPR002694">
    <property type="entry name" value="Znf_CHC2"/>
</dbReference>
<evidence type="ECO:0000256" key="3">
    <source>
        <dbReference type="ARBA" id="ARBA00022679"/>
    </source>
</evidence>
<dbReference type="SUPFAM" id="SSF56731">
    <property type="entry name" value="DNA primase core"/>
    <property type="match status" value="1"/>
</dbReference>
<dbReference type="InterPro" id="IPR016136">
    <property type="entry name" value="DNA_helicase_N/primase_C"/>
</dbReference>
<dbReference type="PANTHER" id="PTHR30313:SF2">
    <property type="entry name" value="DNA PRIMASE"/>
    <property type="match status" value="1"/>
</dbReference>
<evidence type="ECO:0000256" key="5">
    <source>
        <dbReference type="ARBA" id="ARBA00022705"/>
    </source>
</evidence>
<keyword evidence="11 12" id="KW-0804">Transcription</keyword>
<keyword evidence="5 12" id="KW-0235">DNA replication</keyword>
<dbReference type="PANTHER" id="PTHR30313">
    <property type="entry name" value="DNA PRIMASE"/>
    <property type="match status" value="1"/>
</dbReference>
<dbReference type="FunFam" id="3.90.580.10:FF:000001">
    <property type="entry name" value="DNA primase"/>
    <property type="match status" value="1"/>
</dbReference>
<dbReference type="Pfam" id="PF08275">
    <property type="entry name" value="DNAG_N"/>
    <property type="match status" value="1"/>
</dbReference>
<dbReference type="Gene3D" id="3.90.980.10">
    <property type="entry name" value="DNA primase, catalytic core, N-terminal domain"/>
    <property type="match status" value="1"/>
</dbReference>
<dbReference type="Pfam" id="PF01807">
    <property type="entry name" value="Zn_ribbon_DnaG"/>
    <property type="match status" value="1"/>
</dbReference>
<dbReference type="GO" id="GO:1990077">
    <property type="term" value="C:primosome complex"/>
    <property type="evidence" value="ECO:0007669"/>
    <property type="project" value="UniProtKB-KW"/>
</dbReference>
<dbReference type="HAMAP" id="MF_00974">
    <property type="entry name" value="DNA_primase_DnaG"/>
    <property type="match status" value="1"/>
</dbReference>
<dbReference type="InterPro" id="IPR013264">
    <property type="entry name" value="DNAG_N"/>
</dbReference>
<evidence type="ECO:0000256" key="10">
    <source>
        <dbReference type="ARBA" id="ARBA00023125"/>
    </source>
</evidence>
<sequence length="640" mass="72102">MFGQRVPVQPWKEVQRVALPPDNNATKEDIKEQVRAASDIVDILGSYLNLRRQGRGYVALCPWHDDSRPSFQVNPQRQSWRCWVCGIGGDVFSFVMRRESIEFREALELLADRANIALPSQGPVAPAGSPDDKKYQYNALAWAERLFHELLLKDPIADEARRYLHDRGITQDAIHHFHIGFSPNDWQWLCNKSHQSQYTQPVLEKVGLIGKSQSGNAYDRFKGRVIFPIRDAQSRPIAFGGRILPAYADDKSAKYVNSPETRLFSKSDNVYALDLARDHITSSKKVIVVEGYTDVIALHEAGVKNAVAVLGTALGARHIQLLRRYADTVYLVLDGDEAGQKRTSEVLELFIAQQVDLRITTLPSNLDPCDFVQQQGADAFRAHLAKSLDALEHKIRIATAGIDLANDLHGANDALEDVLNTLAKAPNLASETSSEVRLREHQFLARIARQFQVEDSALRTRLSALRQATGAKDRFASEEKKSPVSNNTVYRIDELHTWDKTLLQLMLALPETIDWCIEEIGPDELHSQVGKAVYQVFKARSDAHQDCGFPGILDAVENESLRYLLIELDESAANKKFGDPSEELKLIVDAYRREHENRFSGQQEASIQQRQVSPEDELDILNQIIEQQRNRQGISFPTDG</sequence>
<dbReference type="Gene3D" id="3.40.1360.10">
    <property type="match status" value="1"/>
</dbReference>
<evidence type="ECO:0000256" key="9">
    <source>
        <dbReference type="ARBA" id="ARBA00022842"/>
    </source>
</evidence>
<keyword evidence="1 12" id="KW-0240">DNA-directed RNA polymerase</keyword>
<dbReference type="InterPro" id="IPR034151">
    <property type="entry name" value="TOPRIM_DnaG_bac"/>
</dbReference>
<protein>
    <recommendedName>
        <fullName evidence="12 13">DNA primase</fullName>
        <ecNumber evidence="12">2.7.7.101</ecNumber>
    </recommendedName>
</protein>
<evidence type="ECO:0000259" key="15">
    <source>
        <dbReference type="PROSITE" id="PS50880"/>
    </source>
</evidence>
<evidence type="ECO:0000256" key="6">
    <source>
        <dbReference type="ARBA" id="ARBA00022723"/>
    </source>
</evidence>
<comment type="subunit">
    <text evidence="12">Monomer. Interacts with DnaB.</text>
</comment>
<dbReference type="EC" id="2.7.7.101" evidence="12"/>
<dbReference type="Gene3D" id="3.90.580.10">
    <property type="entry name" value="Zinc finger, CHC2-type domain"/>
    <property type="match status" value="1"/>
</dbReference>
<comment type="catalytic activity">
    <reaction evidence="12">
        <text>ssDNA + n NTP = ssDNA/pppN(pN)n-1 hybrid + (n-1) diphosphate.</text>
        <dbReference type="EC" id="2.7.7.101"/>
    </reaction>
</comment>
<keyword evidence="7 12" id="KW-0863">Zinc-finger</keyword>
<organism evidence="16 17">
    <name type="scientific">Blastopirellula marina</name>
    <dbReference type="NCBI Taxonomy" id="124"/>
    <lineage>
        <taxon>Bacteria</taxon>
        <taxon>Pseudomonadati</taxon>
        <taxon>Planctomycetota</taxon>
        <taxon>Planctomycetia</taxon>
        <taxon>Pirellulales</taxon>
        <taxon>Pirellulaceae</taxon>
        <taxon>Blastopirellula</taxon>
    </lineage>
</organism>
<keyword evidence="8 12" id="KW-0862">Zinc</keyword>
<dbReference type="SUPFAM" id="SSF57783">
    <property type="entry name" value="Zinc beta-ribbon"/>
    <property type="match status" value="1"/>
</dbReference>
<dbReference type="GO" id="GO:0006269">
    <property type="term" value="P:DNA replication, synthesis of primer"/>
    <property type="evidence" value="ECO:0007669"/>
    <property type="project" value="UniProtKB-UniRule"/>
</dbReference>
<dbReference type="InterPro" id="IPR030846">
    <property type="entry name" value="DnaG_bac"/>
</dbReference>
<evidence type="ECO:0000256" key="4">
    <source>
        <dbReference type="ARBA" id="ARBA00022695"/>
    </source>
</evidence>
<dbReference type="Proteomes" id="UP000238322">
    <property type="component" value="Unassembled WGS sequence"/>
</dbReference>
<keyword evidence="4 12" id="KW-0548">Nucleotidyltransferase</keyword>
<dbReference type="InterPro" id="IPR050219">
    <property type="entry name" value="DnaG_primase"/>
</dbReference>
<evidence type="ECO:0000256" key="13">
    <source>
        <dbReference type="PIRNR" id="PIRNR002811"/>
    </source>
</evidence>
<comment type="caution">
    <text evidence="16">The sequence shown here is derived from an EMBL/GenBank/DDBJ whole genome shotgun (WGS) entry which is preliminary data.</text>
</comment>
<evidence type="ECO:0000313" key="17">
    <source>
        <dbReference type="Proteomes" id="UP000238322"/>
    </source>
</evidence>
<dbReference type="InterPro" id="IPR037068">
    <property type="entry name" value="DNA_primase_core_N_sf"/>
</dbReference>
<keyword evidence="9" id="KW-0460">Magnesium</keyword>
<proteinExistence type="inferred from homology"/>
<dbReference type="CDD" id="cd03364">
    <property type="entry name" value="TOPRIM_DnaG_primases"/>
    <property type="match status" value="1"/>
</dbReference>
<feature type="zinc finger region" description="CHC2-type" evidence="12 14">
    <location>
        <begin position="61"/>
        <end position="85"/>
    </location>
</feature>
<dbReference type="Gene3D" id="1.10.860.10">
    <property type="entry name" value="DNAb Helicase, Chain A"/>
    <property type="match status" value="1"/>
</dbReference>
<dbReference type="InterPro" id="IPR006171">
    <property type="entry name" value="TOPRIM_dom"/>
</dbReference>
<keyword evidence="3 12" id="KW-0808">Transferase</keyword>
<reference evidence="16 17" key="1">
    <citation type="submission" date="2018-02" db="EMBL/GenBank/DDBJ databases">
        <title>Comparative genomes isolates from brazilian mangrove.</title>
        <authorList>
            <person name="Araujo J.E."/>
            <person name="Taketani R.G."/>
            <person name="Silva M.C.P."/>
            <person name="Loureco M.V."/>
            <person name="Andreote F.D."/>
        </authorList>
    </citation>
    <scope>NUCLEOTIDE SEQUENCE [LARGE SCALE GENOMIC DNA]</scope>
    <source>
        <strain evidence="16 17">Hex-1 MGV</strain>
    </source>
</reference>
<dbReference type="GO" id="GO:0003899">
    <property type="term" value="F:DNA-directed RNA polymerase activity"/>
    <property type="evidence" value="ECO:0007669"/>
    <property type="project" value="UniProtKB-UniRule"/>
</dbReference>
<dbReference type="SMART" id="SM00493">
    <property type="entry name" value="TOPRIM"/>
    <property type="match status" value="1"/>
</dbReference>
<gene>
    <name evidence="12" type="primary">dnaG</name>
    <name evidence="16" type="ORF">C5Y83_23490</name>
</gene>
<dbReference type="PROSITE" id="PS50880">
    <property type="entry name" value="TOPRIM"/>
    <property type="match status" value="1"/>
</dbReference>
<comment type="similarity">
    <text evidence="12 13">Belongs to the DnaG primase family.</text>
</comment>
<comment type="cofactor">
    <cofactor evidence="12 13 14">
        <name>Zn(2+)</name>
        <dbReference type="ChEBI" id="CHEBI:29105"/>
    </cofactor>
    <text evidence="12 13 14">Binds 1 zinc ion per monomer.</text>
</comment>
<dbReference type="Pfam" id="PF13155">
    <property type="entry name" value="Toprim_2"/>
    <property type="match status" value="1"/>
</dbReference>
<dbReference type="GO" id="GO:0005737">
    <property type="term" value="C:cytoplasm"/>
    <property type="evidence" value="ECO:0007669"/>
    <property type="project" value="TreeGrafter"/>
</dbReference>
<dbReference type="AlphaFoldDB" id="A0A2S8FDT0"/>
<evidence type="ECO:0000256" key="2">
    <source>
        <dbReference type="ARBA" id="ARBA00022515"/>
    </source>
</evidence>
<evidence type="ECO:0000256" key="1">
    <source>
        <dbReference type="ARBA" id="ARBA00022478"/>
    </source>
</evidence>
<evidence type="ECO:0000256" key="7">
    <source>
        <dbReference type="ARBA" id="ARBA00022771"/>
    </source>
</evidence>
<keyword evidence="2 12" id="KW-0639">Primosome</keyword>
<evidence type="ECO:0000313" key="16">
    <source>
        <dbReference type="EMBL" id="PQO30333.1"/>
    </source>
</evidence>
<comment type="domain">
    <text evidence="12">Contains an N-terminal zinc-binding domain, a central core domain that contains the primase activity, and a C-terminal DnaB-binding domain.</text>
</comment>
<dbReference type="InterPro" id="IPR006295">
    <property type="entry name" value="DNA_primase_DnaG"/>
</dbReference>
<dbReference type="GO" id="GO:0003677">
    <property type="term" value="F:DNA binding"/>
    <property type="evidence" value="ECO:0007669"/>
    <property type="project" value="UniProtKB-KW"/>
</dbReference>
<keyword evidence="10 12" id="KW-0238">DNA-binding</keyword>
<accession>A0A2S8FDT0</accession>
<dbReference type="PIRSF" id="PIRSF002811">
    <property type="entry name" value="DnaG"/>
    <property type="match status" value="1"/>
</dbReference>
<evidence type="ECO:0000256" key="12">
    <source>
        <dbReference type="HAMAP-Rule" id="MF_00974"/>
    </source>
</evidence>
<feature type="domain" description="Toprim" evidence="15">
    <location>
        <begin position="284"/>
        <end position="367"/>
    </location>
</feature>
<dbReference type="SMART" id="SM00400">
    <property type="entry name" value="ZnF_CHCC"/>
    <property type="match status" value="1"/>
</dbReference>
<dbReference type="GO" id="GO:0008270">
    <property type="term" value="F:zinc ion binding"/>
    <property type="evidence" value="ECO:0007669"/>
    <property type="project" value="UniProtKB-UniRule"/>
</dbReference>
<keyword evidence="6 12" id="KW-0479">Metal-binding</keyword>
<dbReference type="GO" id="GO:0000428">
    <property type="term" value="C:DNA-directed RNA polymerase complex"/>
    <property type="evidence" value="ECO:0007669"/>
    <property type="project" value="UniProtKB-KW"/>
</dbReference>
<comment type="function">
    <text evidence="12 13">RNA polymerase that catalyzes the synthesis of short RNA molecules used as primers for DNA polymerase during DNA replication.</text>
</comment>
<evidence type="ECO:0000256" key="11">
    <source>
        <dbReference type="ARBA" id="ARBA00023163"/>
    </source>
</evidence>
<dbReference type="EMBL" id="PUHY01000014">
    <property type="protein sequence ID" value="PQO30333.1"/>
    <property type="molecule type" value="Genomic_DNA"/>
</dbReference>
<name>A0A2S8FDT0_9BACT</name>
<evidence type="ECO:0000256" key="8">
    <source>
        <dbReference type="ARBA" id="ARBA00022833"/>
    </source>
</evidence>
<dbReference type="NCBIfam" id="TIGR01391">
    <property type="entry name" value="dnaG"/>
    <property type="match status" value="1"/>
</dbReference>
<dbReference type="InterPro" id="IPR036977">
    <property type="entry name" value="DNA_primase_Znf_CHC2"/>
</dbReference>
<evidence type="ECO:0000256" key="14">
    <source>
        <dbReference type="PIRSR" id="PIRSR002811-1"/>
    </source>
</evidence>